<protein>
    <submittedName>
        <fullName evidence="2">MarR family winged helix-turn-helix transcriptional regulator</fullName>
    </submittedName>
</protein>
<dbReference type="RefSeq" id="WP_396771407.1">
    <property type="nucleotide sequence ID" value="NZ_JBITLA010000016.1"/>
</dbReference>
<dbReference type="InterPro" id="IPR039422">
    <property type="entry name" value="MarR/SlyA-like"/>
</dbReference>
<dbReference type="SMART" id="SM00347">
    <property type="entry name" value="HTH_MARR"/>
    <property type="match status" value="1"/>
</dbReference>
<dbReference type="PROSITE" id="PS50995">
    <property type="entry name" value="HTH_MARR_2"/>
    <property type="match status" value="1"/>
</dbReference>
<feature type="domain" description="HTH marR-type" evidence="1">
    <location>
        <begin position="25"/>
        <end position="158"/>
    </location>
</feature>
<comment type="caution">
    <text evidence="2">The sequence shown here is derived from an EMBL/GenBank/DDBJ whole genome shotgun (WGS) entry which is preliminary data.</text>
</comment>
<accession>A0ABW7ZTT9</accession>
<keyword evidence="3" id="KW-1185">Reference proteome</keyword>
<dbReference type="Pfam" id="PF12802">
    <property type="entry name" value="MarR_2"/>
    <property type="match status" value="1"/>
</dbReference>
<reference evidence="2 3" key="1">
    <citation type="submission" date="2024-10" db="EMBL/GenBank/DDBJ databases">
        <title>The Natural Products Discovery Center: Release of the First 8490 Sequenced Strains for Exploring Actinobacteria Biosynthetic Diversity.</title>
        <authorList>
            <person name="Kalkreuter E."/>
            <person name="Kautsar S.A."/>
            <person name="Yang D."/>
            <person name="Bader C.D."/>
            <person name="Teijaro C.N."/>
            <person name="Fluegel L."/>
            <person name="Davis C.M."/>
            <person name="Simpson J.R."/>
            <person name="Lauterbach L."/>
            <person name="Steele A.D."/>
            <person name="Gui C."/>
            <person name="Meng S."/>
            <person name="Li G."/>
            <person name="Viehrig K."/>
            <person name="Ye F."/>
            <person name="Su P."/>
            <person name="Kiefer A.F."/>
            <person name="Nichols A."/>
            <person name="Cepeda A.J."/>
            <person name="Yan W."/>
            <person name="Fan B."/>
            <person name="Jiang Y."/>
            <person name="Adhikari A."/>
            <person name="Zheng C.-J."/>
            <person name="Schuster L."/>
            <person name="Cowan T.M."/>
            <person name="Smanski M.J."/>
            <person name="Chevrette M.G."/>
            <person name="De Carvalho L.P.S."/>
            <person name="Shen B."/>
        </authorList>
    </citation>
    <scope>NUCLEOTIDE SEQUENCE [LARGE SCALE GENOMIC DNA]</scope>
    <source>
        <strain evidence="2 3">NPDC049845</strain>
    </source>
</reference>
<gene>
    <name evidence="2" type="ORF">ACIBP4_28550</name>
</gene>
<dbReference type="EMBL" id="JBITLE010000017">
    <property type="protein sequence ID" value="MFI7266242.1"/>
    <property type="molecule type" value="Genomic_DNA"/>
</dbReference>
<evidence type="ECO:0000313" key="2">
    <source>
        <dbReference type="EMBL" id="MFI7266242.1"/>
    </source>
</evidence>
<organism evidence="2 3">
    <name type="scientific">Micromonospora maritima</name>
    <dbReference type="NCBI Taxonomy" id="986711"/>
    <lineage>
        <taxon>Bacteria</taxon>
        <taxon>Bacillati</taxon>
        <taxon>Actinomycetota</taxon>
        <taxon>Actinomycetes</taxon>
        <taxon>Micromonosporales</taxon>
        <taxon>Micromonosporaceae</taxon>
        <taxon>Micromonospora</taxon>
    </lineage>
</organism>
<name>A0ABW7ZTT9_9ACTN</name>
<dbReference type="InterPro" id="IPR000835">
    <property type="entry name" value="HTH_MarR-typ"/>
</dbReference>
<evidence type="ECO:0000259" key="1">
    <source>
        <dbReference type="PROSITE" id="PS50995"/>
    </source>
</evidence>
<dbReference type="InterPro" id="IPR036388">
    <property type="entry name" value="WH-like_DNA-bd_sf"/>
</dbReference>
<dbReference type="PANTHER" id="PTHR33164">
    <property type="entry name" value="TRANSCRIPTIONAL REGULATOR, MARR FAMILY"/>
    <property type="match status" value="1"/>
</dbReference>
<evidence type="ECO:0000313" key="3">
    <source>
        <dbReference type="Proteomes" id="UP001612812"/>
    </source>
</evidence>
<dbReference type="SUPFAM" id="SSF46785">
    <property type="entry name" value="Winged helix' DNA-binding domain"/>
    <property type="match status" value="1"/>
</dbReference>
<dbReference type="Gene3D" id="1.10.10.10">
    <property type="entry name" value="Winged helix-like DNA-binding domain superfamily/Winged helix DNA-binding domain"/>
    <property type="match status" value="1"/>
</dbReference>
<dbReference type="PANTHER" id="PTHR33164:SF104">
    <property type="entry name" value="TRANSCRIPTIONAL REGULATORY PROTEIN"/>
    <property type="match status" value="1"/>
</dbReference>
<dbReference type="Proteomes" id="UP001612812">
    <property type="component" value="Unassembled WGS sequence"/>
</dbReference>
<proteinExistence type="predicted"/>
<sequence length="171" mass="18815">MTDRDSVDQHVARWQPVLPDLDPDVEGAVVRMMLLTRHLRAVKDRVLADLDLQEKEYGTLHVLAGRGGRAAPSEIADALRMAPASITARVDALVRRGFVRRIPSEVDRRRVDVALTGAGEAIWRRALDVVGDEEHRVLGALDAAERRTLADLLRRVNLAAERPTGKVGGHG</sequence>
<dbReference type="PRINTS" id="PR00598">
    <property type="entry name" value="HTHMARR"/>
</dbReference>
<dbReference type="InterPro" id="IPR036390">
    <property type="entry name" value="WH_DNA-bd_sf"/>
</dbReference>